<name>A0A143YZ72_9LACT</name>
<proteinExistence type="predicted"/>
<protein>
    <submittedName>
        <fullName evidence="1">Uncharacterized protein</fullName>
    </submittedName>
</protein>
<dbReference type="AlphaFoldDB" id="A0A143YZ72"/>
<gene>
    <name evidence="1" type="ORF">Tpal_2514</name>
</gene>
<dbReference type="Proteomes" id="UP000242754">
    <property type="component" value="Unassembled WGS sequence"/>
</dbReference>
<evidence type="ECO:0000313" key="2">
    <source>
        <dbReference type="Proteomes" id="UP000242754"/>
    </source>
</evidence>
<dbReference type="EMBL" id="FJNE01000009">
    <property type="protein sequence ID" value="CZR00405.1"/>
    <property type="molecule type" value="Genomic_DNA"/>
</dbReference>
<reference evidence="1 2" key="1">
    <citation type="submission" date="2016-02" db="EMBL/GenBank/DDBJ databases">
        <authorList>
            <person name="Wen L."/>
            <person name="He K."/>
            <person name="Yang H."/>
        </authorList>
    </citation>
    <scope>NUCLEOTIDE SEQUENCE [LARGE SCALE GENOMIC DNA]</scope>
    <source>
        <strain evidence="1">Trichococcus palustris</strain>
    </source>
</reference>
<accession>A0A143YZ72</accession>
<evidence type="ECO:0000313" key="1">
    <source>
        <dbReference type="EMBL" id="CZR00405.1"/>
    </source>
</evidence>
<sequence length="36" mass="3980">MEHGKNRKQAEVIVCLATDANGVITRIIEGDDLVRN</sequence>
<organism evidence="1 2">
    <name type="scientific">Trichococcus palustris</name>
    <dbReference type="NCBI Taxonomy" id="140314"/>
    <lineage>
        <taxon>Bacteria</taxon>
        <taxon>Bacillati</taxon>
        <taxon>Bacillota</taxon>
        <taxon>Bacilli</taxon>
        <taxon>Lactobacillales</taxon>
        <taxon>Carnobacteriaceae</taxon>
        <taxon>Trichococcus</taxon>
    </lineage>
</organism>
<keyword evidence="2" id="KW-1185">Reference proteome</keyword>